<organism evidence="1 2">
    <name type="scientific">Ficus carica</name>
    <name type="common">Common fig</name>
    <dbReference type="NCBI Taxonomy" id="3494"/>
    <lineage>
        <taxon>Eukaryota</taxon>
        <taxon>Viridiplantae</taxon>
        <taxon>Streptophyta</taxon>
        <taxon>Embryophyta</taxon>
        <taxon>Tracheophyta</taxon>
        <taxon>Spermatophyta</taxon>
        <taxon>Magnoliopsida</taxon>
        <taxon>eudicotyledons</taxon>
        <taxon>Gunneridae</taxon>
        <taxon>Pentapetalae</taxon>
        <taxon>rosids</taxon>
        <taxon>fabids</taxon>
        <taxon>Rosales</taxon>
        <taxon>Moraceae</taxon>
        <taxon>Ficeae</taxon>
        <taxon>Ficus</taxon>
    </lineage>
</organism>
<proteinExistence type="predicted"/>
<dbReference type="EMBL" id="BTGU01002624">
    <property type="protein sequence ID" value="GMN20422.1"/>
    <property type="molecule type" value="Genomic_DNA"/>
</dbReference>
<comment type="caution">
    <text evidence="1">The sequence shown here is derived from an EMBL/GenBank/DDBJ whole genome shotgun (WGS) entry which is preliminary data.</text>
</comment>
<keyword evidence="2" id="KW-1185">Reference proteome</keyword>
<evidence type="ECO:0000313" key="1">
    <source>
        <dbReference type="EMBL" id="GMN20422.1"/>
    </source>
</evidence>
<sequence>MLLSCQPDGRDFRILARVDHLVDQMMVSSQPKSGVFRNLNMEKGPVDQLGVSSQLVTTDLHLRAISQGLAQKMIQVTVSMRT</sequence>
<protein>
    <submittedName>
        <fullName evidence="1">Uncharacterized protein</fullName>
    </submittedName>
</protein>
<gene>
    <name evidence="1" type="ORF">TIFTF001_043086</name>
</gene>
<dbReference type="Proteomes" id="UP001187192">
    <property type="component" value="Unassembled WGS sequence"/>
</dbReference>
<accession>A0AA87YQR8</accession>
<evidence type="ECO:0000313" key="2">
    <source>
        <dbReference type="Proteomes" id="UP001187192"/>
    </source>
</evidence>
<name>A0AA87YQR8_FICCA</name>
<reference evidence="1" key="1">
    <citation type="submission" date="2023-07" db="EMBL/GenBank/DDBJ databases">
        <title>draft genome sequence of fig (Ficus carica).</title>
        <authorList>
            <person name="Takahashi T."/>
            <person name="Nishimura K."/>
        </authorList>
    </citation>
    <scope>NUCLEOTIDE SEQUENCE</scope>
</reference>
<dbReference type="AlphaFoldDB" id="A0AA87YQR8"/>